<keyword evidence="2" id="KW-1185">Reference proteome</keyword>
<name>A0A550C0U0_9AGAR</name>
<feature type="non-terminal residue" evidence="1">
    <location>
        <position position="284"/>
    </location>
</feature>
<dbReference type="Proteomes" id="UP000320762">
    <property type="component" value="Unassembled WGS sequence"/>
</dbReference>
<organism evidence="1 2">
    <name type="scientific">Schizophyllum amplum</name>
    <dbReference type="NCBI Taxonomy" id="97359"/>
    <lineage>
        <taxon>Eukaryota</taxon>
        <taxon>Fungi</taxon>
        <taxon>Dikarya</taxon>
        <taxon>Basidiomycota</taxon>
        <taxon>Agaricomycotina</taxon>
        <taxon>Agaricomycetes</taxon>
        <taxon>Agaricomycetidae</taxon>
        <taxon>Agaricales</taxon>
        <taxon>Schizophyllaceae</taxon>
        <taxon>Schizophyllum</taxon>
    </lineage>
</organism>
<comment type="caution">
    <text evidence="1">The sequence shown here is derived from an EMBL/GenBank/DDBJ whole genome shotgun (WGS) entry which is preliminary data.</text>
</comment>
<gene>
    <name evidence="1" type="ORF">BD626DRAFT_365356</name>
</gene>
<accession>A0A550C0U0</accession>
<feature type="non-terminal residue" evidence="1">
    <location>
        <position position="1"/>
    </location>
</feature>
<reference evidence="1 2" key="1">
    <citation type="journal article" date="2019" name="New Phytol.">
        <title>Comparative genomics reveals unique wood-decay strategies and fruiting body development in the Schizophyllaceae.</title>
        <authorList>
            <person name="Almasi E."/>
            <person name="Sahu N."/>
            <person name="Krizsan K."/>
            <person name="Balint B."/>
            <person name="Kovacs G.M."/>
            <person name="Kiss B."/>
            <person name="Cseklye J."/>
            <person name="Drula E."/>
            <person name="Henrissat B."/>
            <person name="Nagy I."/>
            <person name="Chovatia M."/>
            <person name="Adam C."/>
            <person name="LaButti K."/>
            <person name="Lipzen A."/>
            <person name="Riley R."/>
            <person name="Grigoriev I.V."/>
            <person name="Nagy L.G."/>
        </authorList>
    </citation>
    <scope>NUCLEOTIDE SEQUENCE [LARGE SCALE GENOMIC DNA]</scope>
    <source>
        <strain evidence="1 2">NL-1724</strain>
    </source>
</reference>
<evidence type="ECO:0000313" key="2">
    <source>
        <dbReference type="Proteomes" id="UP000320762"/>
    </source>
</evidence>
<dbReference type="STRING" id="97359.A0A550C0U0"/>
<sequence>AGRKSLSNALAQHDLGYMDDACPSCGALHWTVERLSSSTQAKVLFGLCCDSGQVLLPYLQPPPPLLRLLFDNDDSRSRAFRKNIRQYNNAFAFTSLGVDHDRRLNATGRSAWVFRIHGELHHWSSALERSDGGHPVFAQVYIYDASRAHAHRVANNDNLDAALLLQLEHTLRECNPYALIYEHAYRVLAAENVSDDATIRLRVTPGTDPRRYNLPTADEVAMILPGDGGTSAAQGRDIVLRRRASEGRGNLFRISELHAAYAPLQFVLLFPRGESGWHEHLTLR</sequence>
<dbReference type="PANTHER" id="PTHR45786">
    <property type="entry name" value="DNA BINDING PROTEIN-LIKE"/>
    <property type="match status" value="1"/>
</dbReference>
<dbReference type="EMBL" id="VDMD01000036">
    <property type="protein sequence ID" value="TRM58403.1"/>
    <property type="molecule type" value="Genomic_DNA"/>
</dbReference>
<dbReference type="AlphaFoldDB" id="A0A550C0U0"/>
<evidence type="ECO:0000313" key="1">
    <source>
        <dbReference type="EMBL" id="TRM58403.1"/>
    </source>
</evidence>
<evidence type="ECO:0008006" key="3">
    <source>
        <dbReference type="Google" id="ProtNLM"/>
    </source>
</evidence>
<proteinExistence type="predicted"/>
<dbReference type="OrthoDB" id="2272314at2759"/>
<protein>
    <recommendedName>
        <fullName evidence="3">Helitron helicase-like domain-containing protein</fullName>
    </recommendedName>
</protein>
<dbReference type="PANTHER" id="PTHR45786:SF74">
    <property type="entry name" value="ATP-DEPENDENT DNA HELICASE"/>
    <property type="match status" value="1"/>
</dbReference>